<dbReference type="Proteomes" id="UP000007523">
    <property type="component" value="Chromosome"/>
</dbReference>
<dbReference type="PANTHER" id="PTHR33570:SF10">
    <property type="entry name" value="GAMMA-CARBOXYMUCONOLACTONE DECARBOXYLASE"/>
    <property type="match status" value="1"/>
</dbReference>
<accession>H6NHK2</accession>
<evidence type="ECO:0000313" key="3">
    <source>
        <dbReference type="Proteomes" id="UP000007523"/>
    </source>
</evidence>
<dbReference type="AlphaFoldDB" id="H6NHK2"/>
<dbReference type="PANTHER" id="PTHR33570">
    <property type="entry name" value="4-CARBOXYMUCONOLACTONE DECARBOXYLASE FAMILY PROTEIN"/>
    <property type="match status" value="1"/>
</dbReference>
<protein>
    <submittedName>
        <fullName evidence="2">Carboxymuconolactone decarboxylase</fullName>
    </submittedName>
</protein>
<sequence>MSHKEQTNEERYRQGRETLVKMVGEEGTRTIEGIRTFFPDFGDMLISFGFGDLYSRKRLDLRQREIITLTSLITQGATDQLGFHVHAALNVGLEPEDILEIVMHCAGYAGFPKACGALNVVMAVFQERSIELKLD</sequence>
<feature type="domain" description="Carboxymuconolactone decarboxylase-like" evidence="1">
    <location>
        <begin position="39"/>
        <end position="121"/>
    </location>
</feature>
<dbReference type="GO" id="GO:0051920">
    <property type="term" value="F:peroxiredoxin activity"/>
    <property type="evidence" value="ECO:0007669"/>
    <property type="project" value="InterPro"/>
</dbReference>
<proteinExistence type="predicted"/>
<dbReference type="InterPro" id="IPR029032">
    <property type="entry name" value="AhpD-like"/>
</dbReference>
<name>H6NHK2_9BACL</name>
<evidence type="ECO:0000259" key="1">
    <source>
        <dbReference type="Pfam" id="PF02627"/>
    </source>
</evidence>
<evidence type="ECO:0000313" key="2">
    <source>
        <dbReference type="EMBL" id="AFC29599.1"/>
    </source>
</evidence>
<keyword evidence="3" id="KW-1185">Reference proteome</keyword>
<organism evidence="2 3">
    <name type="scientific">Paenibacillus mucilaginosus 3016</name>
    <dbReference type="NCBI Taxonomy" id="1116391"/>
    <lineage>
        <taxon>Bacteria</taxon>
        <taxon>Bacillati</taxon>
        <taxon>Bacillota</taxon>
        <taxon>Bacilli</taxon>
        <taxon>Bacillales</taxon>
        <taxon>Paenibacillaceae</taxon>
        <taxon>Paenibacillus</taxon>
    </lineage>
</organism>
<dbReference type="Gene3D" id="1.20.1290.10">
    <property type="entry name" value="AhpD-like"/>
    <property type="match status" value="1"/>
</dbReference>
<dbReference type="KEGG" id="pmq:PM3016_2719"/>
<dbReference type="InterPro" id="IPR003779">
    <property type="entry name" value="CMD-like"/>
</dbReference>
<dbReference type="SUPFAM" id="SSF69118">
    <property type="entry name" value="AhpD-like"/>
    <property type="match status" value="1"/>
</dbReference>
<dbReference type="Pfam" id="PF02627">
    <property type="entry name" value="CMD"/>
    <property type="match status" value="1"/>
</dbReference>
<reference evidence="2 3" key="1">
    <citation type="journal article" date="2012" name="J. Bacteriol.">
        <title>Complete Genome Sequence of Paenibacillus mucilaginosus 3016, a Bacterium Functional as Microbial Fertilizer.</title>
        <authorList>
            <person name="Ma M."/>
            <person name="Wang Z."/>
            <person name="Li L."/>
            <person name="Jiang X."/>
            <person name="Guan D."/>
            <person name="Cao F."/>
            <person name="Chen H."/>
            <person name="Wang X."/>
            <person name="Shen D."/>
            <person name="Du B."/>
            <person name="Li J."/>
        </authorList>
    </citation>
    <scope>NUCLEOTIDE SEQUENCE [LARGE SCALE GENOMIC DNA]</scope>
    <source>
        <strain evidence="2 3">3016</strain>
    </source>
</reference>
<dbReference type="InterPro" id="IPR052512">
    <property type="entry name" value="4CMD/NDH-1_regulator"/>
</dbReference>
<dbReference type="RefSeq" id="WP_014369882.1">
    <property type="nucleotide sequence ID" value="NC_016935.1"/>
</dbReference>
<dbReference type="STRING" id="1116391.PM3016_2719"/>
<dbReference type="HOGENOM" id="CLU_070025_2_1_9"/>
<dbReference type="EMBL" id="CP003235">
    <property type="protein sequence ID" value="AFC29599.1"/>
    <property type="molecule type" value="Genomic_DNA"/>
</dbReference>
<gene>
    <name evidence="2" type="ORF">PM3016_2719</name>
</gene>